<sequence length="139" mass="16666">MNFDKLYVKLGNLIMYFQRIESDLKIIYSWINSANNFSLNMKKLRGITLGKVVKMIKEFQETSNMFILTPDDFRILNSLTKKRNYWVHESFEFIYLPEDEITKEYNKIFKLATNDLNEFSHLAFVIQNFRLKIVNTTVM</sequence>
<name>A0A448ZYD4_METSV</name>
<gene>
    <name evidence="1" type="ORF">NCTC10113_01174</name>
</gene>
<dbReference type="RefSeq" id="WP_024544136.1">
    <property type="nucleotide sequence ID" value="NZ_BPLW01000001.1"/>
</dbReference>
<geneLocation type="plasmid" evidence="1">
    <name>2</name>
</geneLocation>
<reference evidence="1" key="1">
    <citation type="submission" date="2019-01" db="EMBL/GenBank/DDBJ databases">
        <authorList>
            <consortium name="Pathogen Informatics"/>
        </authorList>
    </citation>
    <scope>NUCLEOTIDE SEQUENCE [LARGE SCALE GENOMIC DNA]</scope>
    <source>
        <strain evidence="1">NCTC10113</strain>
    </source>
</reference>
<dbReference type="AlphaFoldDB" id="A0A448ZYD4"/>
<protein>
    <submittedName>
        <fullName evidence="1">Uncharacterized protein</fullName>
    </submittedName>
</protein>
<dbReference type="EMBL" id="LR214939">
    <property type="protein sequence ID" value="VEU56271.1"/>
    <property type="molecule type" value="Genomic_DNA"/>
</dbReference>
<keyword evidence="1" id="KW-0614">Plasmid</keyword>
<proteinExistence type="predicted"/>
<evidence type="ECO:0000313" key="1">
    <source>
        <dbReference type="EMBL" id="VEU56271.1"/>
    </source>
</evidence>
<organism evidence="1">
    <name type="scientific">Metamycoplasma salivarium</name>
    <name type="common">Mycoplasma salivarium</name>
    <dbReference type="NCBI Taxonomy" id="2124"/>
    <lineage>
        <taxon>Bacteria</taxon>
        <taxon>Bacillati</taxon>
        <taxon>Mycoplasmatota</taxon>
        <taxon>Mycoplasmoidales</taxon>
        <taxon>Metamycoplasmataceae</taxon>
        <taxon>Metamycoplasma</taxon>
    </lineage>
</organism>
<accession>A0A448ZYD4</accession>